<protein>
    <submittedName>
        <fullName evidence="3">Alpha-L-arabinofuranosidase</fullName>
    </submittedName>
</protein>
<name>A0A3N4PX15_9BACT</name>
<dbReference type="Gene3D" id="3.20.20.80">
    <property type="entry name" value="Glycosidases"/>
    <property type="match status" value="1"/>
</dbReference>
<reference evidence="3 4" key="1">
    <citation type="submission" date="2018-11" db="EMBL/GenBank/DDBJ databases">
        <title>Chitinophaga lutea sp.nov., isolate from arsenic contaminated soil.</title>
        <authorList>
            <person name="Zong Y."/>
        </authorList>
    </citation>
    <scope>NUCLEOTIDE SEQUENCE [LARGE SCALE GENOMIC DNA]</scope>
    <source>
        <strain evidence="3 4">ZY74</strain>
    </source>
</reference>
<keyword evidence="4" id="KW-1185">Reference proteome</keyword>
<dbReference type="Gene3D" id="2.60.40.1180">
    <property type="entry name" value="Golgi alpha-mannosidase II"/>
    <property type="match status" value="1"/>
</dbReference>
<dbReference type="InterPro" id="IPR013780">
    <property type="entry name" value="Glyco_hydro_b"/>
</dbReference>
<feature type="signal peptide" evidence="2">
    <location>
        <begin position="1"/>
        <end position="19"/>
    </location>
</feature>
<evidence type="ECO:0000256" key="2">
    <source>
        <dbReference type="SAM" id="SignalP"/>
    </source>
</evidence>
<evidence type="ECO:0000256" key="1">
    <source>
        <dbReference type="SAM" id="MobiDB-lite"/>
    </source>
</evidence>
<feature type="chain" id="PRO_5018203617" evidence="2">
    <location>
        <begin position="20"/>
        <end position="582"/>
    </location>
</feature>
<keyword evidence="2" id="KW-0732">Signal</keyword>
<evidence type="ECO:0000313" key="3">
    <source>
        <dbReference type="EMBL" id="RPE12015.1"/>
    </source>
</evidence>
<dbReference type="PROSITE" id="PS51257">
    <property type="entry name" value="PROKAR_LIPOPROTEIN"/>
    <property type="match status" value="1"/>
</dbReference>
<dbReference type="OrthoDB" id="9758333at2"/>
<comment type="caution">
    <text evidence="3">The sequence shown here is derived from an EMBL/GenBank/DDBJ whole genome shotgun (WGS) entry which is preliminary data.</text>
</comment>
<gene>
    <name evidence="3" type="ORF">EGT74_00210</name>
</gene>
<sequence>MNVIRGIWLLCLVSATAGACNKRNGGDRGNGGQLGGTDTSGTLVKPDDPPTANTIGFFMDGWRERTFTAPAFTEKAPPAAAAYTVTVDASAVATKVSPALFGNNGNIFMSQVVNQPKLINHLIQLQPGIIRFPGGNLSSVYFWNAAPGQPPADAPAQLADADGRLSEAGYWYGGNTADWTMSVANYYRMLELTGNQGIITVNYGYARYGTGTDPVAVAAHLAAEWVRADKGRTRYWEVGNESNGTWQAGYRIDGAGNKDGQPQLVNGDLYGKHFKVFADSMRKAAAENGKPIFIGAQLLEHEPAIWATTTDKTWNTGVLRQAGAAADYFIIHSYYTPYNTNSNPPEVLASAETVTKAMVDHVTASAQSAGVPMKPVALTEWNIFAVGSQQMVSQVSGMHAVLVIGELMRNRFGLACRWDLANAWENGNDHGLFSQGEGPSGEQRWEPRPAFYYLYYFRRCLGDRFIHTGISGTDSGINAYASTFSSGEAGVTLVNKTNTTRDVQLSFKNFNPGGRYYWYVLTGGEGVSSFSRKVFVNGNGPTGIAGGPADYANVKAFSAAASKEIKVQLPPMSVVCMVVEKK</sequence>
<dbReference type="PANTHER" id="PTHR43576:SF3">
    <property type="entry name" value="ALPHA-L-ARABINOFURANOSIDASE C"/>
    <property type="match status" value="1"/>
</dbReference>
<feature type="region of interest" description="Disordered" evidence="1">
    <location>
        <begin position="22"/>
        <end position="50"/>
    </location>
</feature>
<dbReference type="InterPro" id="IPR017853">
    <property type="entry name" value="GH"/>
</dbReference>
<organism evidence="3 4">
    <name type="scientific">Chitinophaga lutea</name>
    <dbReference type="NCBI Taxonomy" id="2488634"/>
    <lineage>
        <taxon>Bacteria</taxon>
        <taxon>Pseudomonadati</taxon>
        <taxon>Bacteroidota</taxon>
        <taxon>Chitinophagia</taxon>
        <taxon>Chitinophagales</taxon>
        <taxon>Chitinophagaceae</taxon>
        <taxon>Chitinophaga</taxon>
    </lineage>
</organism>
<proteinExistence type="predicted"/>
<evidence type="ECO:0000313" key="4">
    <source>
        <dbReference type="Proteomes" id="UP000278351"/>
    </source>
</evidence>
<dbReference type="EMBL" id="RPDH01000001">
    <property type="protein sequence ID" value="RPE12015.1"/>
    <property type="molecule type" value="Genomic_DNA"/>
</dbReference>
<dbReference type="AlphaFoldDB" id="A0A3N4PX15"/>
<dbReference type="Proteomes" id="UP000278351">
    <property type="component" value="Unassembled WGS sequence"/>
</dbReference>
<dbReference type="PANTHER" id="PTHR43576">
    <property type="entry name" value="ALPHA-L-ARABINOFURANOSIDASE C-RELATED"/>
    <property type="match status" value="1"/>
</dbReference>
<accession>A0A3N4PX15</accession>
<dbReference type="RefSeq" id="WP_123844430.1">
    <property type="nucleotide sequence ID" value="NZ_RPDH01000001.1"/>
</dbReference>
<dbReference type="SUPFAM" id="SSF51445">
    <property type="entry name" value="(Trans)glycosidases"/>
    <property type="match status" value="1"/>
</dbReference>
<dbReference type="GO" id="GO:0000272">
    <property type="term" value="P:polysaccharide catabolic process"/>
    <property type="evidence" value="ECO:0007669"/>
    <property type="project" value="TreeGrafter"/>
</dbReference>